<organism evidence="2 3">
    <name type="scientific">Neolewinella xylanilytica</name>
    <dbReference type="NCBI Taxonomy" id="1514080"/>
    <lineage>
        <taxon>Bacteria</taxon>
        <taxon>Pseudomonadati</taxon>
        <taxon>Bacteroidota</taxon>
        <taxon>Saprospiria</taxon>
        <taxon>Saprospirales</taxon>
        <taxon>Lewinellaceae</taxon>
        <taxon>Neolewinella</taxon>
    </lineage>
</organism>
<dbReference type="EMBL" id="PTJC01000007">
    <property type="protein sequence ID" value="PPK84524.1"/>
    <property type="molecule type" value="Genomic_DNA"/>
</dbReference>
<dbReference type="SMART" id="SM00829">
    <property type="entry name" value="PKS_ER"/>
    <property type="match status" value="1"/>
</dbReference>
<feature type="domain" description="Enoyl reductase (ER)" evidence="1">
    <location>
        <begin position="19"/>
        <end position="327"/>
    </location>
</feature>
<dbReference type="PANTHER" id="PTHR11695:SF648">
    <property type="entry name" value="ZINC-BINDING OXIDOREDUCTASE"/>
    <property type="match status" value="1"/>
</dbReference>
<dbReference type="AlphaFoldDB" id="A0A2S6I0N0"/>
<keyword evidence="3" id="KW-1185">Reference proteome</keyword>
<accession>A0A2S6I0N0</accession>
<dbReference type="InterPro" id="IPR020843">
    <property type="entry name" value="ER"/>
</dbReference>
<protein>
    <submittedName>
        <fullName evidence="2">NADPH:quinone reductase-like Zn-dependent oxidoreductase</fullName>
    </submittedName>
</protein>
<evidence type="ECO:0000313" key="2">
    <source>
        <dbReference type="EMBL" id="PPK84524.1"/>
    </source>
</evidence>
<dbReference type="InterPro" id="IPR011032">
    <property type="entry name" value="GroES-like_sf"/>
</dbReference>
<reference evidence="2 3" key="1">
    <citation type="submission" date="2018-02" db="EMBL/GenBank/DDBJ databases">
        <title>Genomic Encyclopedia of Archaeal and Bacterial Type Strains, Phase II (KMG-II): from individual species to whole genera.</title>
        <authorList>
            <person name="Goeker M."/>
        </authorList>
    </citation>
    <scope>NUCLEOTIDE SEQUENCE [LARGE SCALE GENOMIC DNA]</scope>
    <source>
        <strain evidence="2 3">DSM 29526</strain>
    </source>
</reference>
<dbReference type="Pfam" id="PF08240">
    <property type="entry name" value="ADH_N"/>
    <property type="match status" value="1"/>
</dbReference>
<name>A0A2S6I0N0_9BACT</name>
<dbReference type="Gene3D" id="3.40.50.720">
    <property type="entry name" value="NAD(P)-binding Rossmann-like Domain"/>
    <property type="match status" value="1"/>
</dbReference>
<dbReference type="GO" id="GO:0016491">
    <property type="term" value="F:oxidoreductase activity"/>
    <property type="evidence" value="ECO:0007669"/>
    <property type="project" value="InterPro"/>
</dbReference>
<dbReference type="InterPro" id="IPR036291">
    <property type="entry name" value="NAD(P)-bd_dom_sf"/>
</dbReference>
<dbReference type="Gene3D" id="3.90.180.10">
    <property type="entry name" value="Medium-chain alcohol dehydrogenases, catalytic domain"/>
    <property type="match status" value="1"/>
</dbReference>
<dbReference type="OrthoDB" id="648910at2"/>
<dbReference type="Pfam" id="PF13602">
    <property type="entry name" value="ADH_zinc_N_2"/>
    <property type="match status" value="1"/>
</dbReference>
<dbReference type="SUPFAM" id="SSF50129">
    <property type="entry name" value="GroES-like"/>
    <property type="match status" value="1"/>
</dbReference>
<dbReference type="InterPro" id="IPR050700">
    <property type="entry name" value="YIM1/Zinc_Alcohol_DH_Fams"/>
</dbReference>
<evidence type="ECO:0000259" key="1">
    <source>
        <dbReference type="SMART" id="SM00829"/>
    </source>
</evidence>
<gene>
    <name evidence="2" type="ORF">CLV84_3684</name>
</gene>
<dbReference type="SUPFAM" id="SSF51735">
    <property type="entry name" value="NAD(P)-binding Rossmann-fold domains"/>
    <property type="match status" value="1"/>
</dbReference>
<dbReference type="InterPro" id="IPR013154">
    <property type="entry name" value="ADH-like_N"/>
</dbReference>
<sequence length="335" mass="36151">MNAMAPNNTMRAAKRDAYGPPEAISVTRLPVPSPNRGELLVRIHATTVNRTDCANLTARPLVMHLVLGIRTPRQARIGTDFAGEVAAVGTGVTRYRVGDRICGFRDTGLGGQAEYLTIAEDGPVMSIPAGLSDAVAAASLEGAHYAFAFLQRANVQAGQRVLINGGTGAIGSALLQFTAACDAEITVTGPADAAGILYGMGARRVIDYTRQDFTQSAERYDCVFDAVGKSTFGRCRGLLSRTGVYISSEPGPYWQNVGYALLTPLGRGKRVRFPVPYGHEHSFPFIRRHLEAGTFVPLLDERSFTLDGVVEAYRYVLTGRKRGNVILRIGEKDRC</sequence>
<proteinExistence type="predicted"/>
<dbReference type="CDD" id="cd08267">
    <property type="entry name" value="MDR1"/>
    <property type="match status" value="1"/>
</dbReference>
<evidence type="ECO:0000313" key="3">
    <source>
        <dbReference type="Proteomes" id="UP000237662"/>
    </source>
</evidence>
<dbReference type="PANTHER" id="PTHR11695">
    <property type="entry name" value="ALCOHOL DEHYDROGENASE RELATED"/>
    <property type="match status" value="1"/>
</dbReference>
<dbReference type="Proteomes" id="UP000237662">
    <property type="component" value="Unassembled WGS sequence"/>
</dbReference>
<comment type="caution">
    <text evidence="2">The sequence shown here is derived from an EMBL/GenBank/DDBJ whole genome shotgun (WGS) entry which is preliminary data.</text>
</comment>